<organism evidence="4">
    <name type="scientific">Phakopsora pachyrhizi</name>
    <name type="common">Asian soybean rust disease fungus</name>
    <dbReference type="NCBI Taxonomy" id="170000"/>
    <lineage>
        <taxon>Eukaryota</taxon>
        <taxon>Fungi</taxon>
        <taxon>Dikarya</taxon>
        <taxon>Basidiomycota</taxon>
        <taxon>Pucciniomycotina</taxon>
        <taxon>Pucciniomycetes</taxon>
        <taxon>Pucciniales</taxon>
        <taxon>Phakopsoraceae</taxon>
        <taxon>Phakopsora</taxon>
    </lineage>
</organism>
<evidence type="ECO:0000313" key="7">
    <source>
        <dbReference type="Proteomes" id="UP001153365"/>
    </source>
</evidence>
<keyword evidence="2" id="KW-0732">Signal</keyword>
<sequence length="129" mass="14777">MSLVLFPFHWISGIGLILLIILVLYSFRKRILAFMPPSVQSRFSEYSSLQDFEAASIAGFESGHFSLSSNLSDNDHRQLDIDEVRRIMRQNNCSFDEARLIRHKRHLERNGIDPITGLPRDSKAITSLS</sequence>
<evidence type="ECO:0000256" key="1">
    <source>
        <dbReference type="ARBA" id="ARBA00008325"/>
    </source>
</evidence>
<comment type="similarity">
    <text evidence="1">Belongs to the UPF0357 family.</text>
</comment>
<evidence type="ECO:0000256" key="3">
    <source>
        <dbReference type="SAM" id="Phobius"/>
    </source>
</evidence>
<keyword evidence="3" id="KW-1133">Transmembrane helix</keyword>
<evidence type="ECO:0000313" key="6">
    <source>
        <dbReference type="EMBL" id="CAH7682003.1"/>
    </source>
</evidence>
<dbReference type="PANTHER" id="PTHR28023">
    <property type="entry name" value="UPF0357 PROTEIN YCL012C"/>
    <property type="match status" value="1"/>
</dbReference>
<dbReference type="Pfam" id="PF09435">
    <property type="entry name" value="DUF2015"/>
    <property type="match status" value="1"/>
</dbReference>
<dbReference type="Proteomes" id="UP001153365">
    <property type="component" value="Unassembled WGS sequence"/>
</dbReference>
<evidence type="ECO:0000313" key="4">
    <source>
        <dbReference type="EMBL" id="ALL40681.1"/>
    </source>
</evidence>
<dbReference type="InterPro" id="IPR018559">
    <property type="entry name" value="DUF2015"/>
</dbReference>
<proteinExistence type="evidence at transcript level"/>
<dbReference type="EMBL" id="KT246590">
    <property type="protein sequence ID" value="ALL40681.1"/>
    <property type="molecule type" value="mRNA"/>
</dbReference>
<feature type="transmembrane region" description="Helical" evidence="3">
    <location>
        <begin position="6"/>
        <end position="27"/>
    </location>
</feature>
<dbReference type="EMBL" id="CALTRL010003799">
    <property type="protein sequence ID" value="CAH7682003.1"/>
    <property type="molecule type" value="Genomic_DNA"/>
</dbReference>
<dbReference type="AlphaFoldDB" id="A0A0S1MIH3"/>
<evidence type="ECO:0000256" key="2">
    <source>
        <dbReference type="ARBA" id="ARBA00022729"/>
    </source>
</evidence>
<dbReference type="PANTHER" id="PTHR28023:SF1">
    <property type="entry name" value="UPF0357 PROTEIN YCL012C"/>
    <property type="match status" value="1"/>
</dbReference>
<dbReference type="EMBL" id="CALTRL010003729">
    <property type="protein sequence ID" value="CAH7681836.1"/>
    <property type="molecule type" value="Genomic_DNA"/>
</dbReference>
<evidence type="ECO:0000313" key="5">
    <source>
        <dbReference type="EMBL" id="CAH7681836.1"/>
    </source>
</evidence>
<keyword evidence="3" id="KW-0472">Membrane</keyword>
<accession>A0A0S1MIH3</accession>
<keyword evidence="7" id="KW-1185">Reference proteome</keyword>
<gene>
    <name evidence="5" type="ORF">PPACK8108_LOCUS14494</name>
    <name evidence="6" type="ORF">PPACK8108_LOCUS14695</name>
</gene>
<name>A0A0S1MIH3_PHAPC</name>
<reference evidence="5" key="2">
    <citation type="submission" date="2022-06" db="EMBL/GenBank/DDBJ databases">
        <authorList>
            <consortium name="SYNGENTA / RWTH Aachen University"/>
        </authorList>
    </citation>
    <scope>NUCLEOTIDE SEQUENCE</scope>
</reference>
<reference evidence="4" key="1">
    <citation type="submission" date="2015-07" db="EMBL/GenBank/DDBJ databases">
        <title>Elucidating the P. pachyrhizi secretome and potential effectors.</title>
        <authorList>
            <person name="de Carvalho M.C.C.G."/>
            <person name="Nascimento L.C."/>
            <person name="Darben L.M."/>
            <person name="Polizel-Podanosqui A.M."/>
            <person name="Lopes-Caitar V.S."/>
            <person name="Rocha C.S."/>
            <person name="Qi M."/>
            <person name="Carazolle M."/>
            <person name="Kuwahara M.K."/>
            <person name="Pereira G.A.G."/>
            <person name="Abdelnoor R.V."/>
            <person name="Whitham S.A."/>
            <person name="Marcelino-Guimaraes F.C."/>
        </authorList>
    </citation>
    <scope>NUCLEOTIDE SEQUENCE</scope>
</reference>
<protein>
    <submittedName>
        <fullName evidence="4">Uncharacterized protein</fullName>
    </submittedName>
</protein>
<keyword evidence="3" id="KW-0812">Transmembrane</keyword>